<keyword evidence="1" id="KW-0472">Membrane</keyword>
<proteinExistence type="predicted"/>
<evidence type="ECO:0000256" key="2">
    <source>
        <dbReference type="SAM" id="SignalP"/>
    </source>
</evidence>
<dbReference type="GeneID" id="81353681"/>
<feature type="transmembrane region" description="Helical" evidence="1">
    <location>
        <begin position="46"/>
        <end position="66"/>
    </location>
</feature>
<feature type="chain" id="PRO_5040877793" evidence="2">
    <location>
        <begin position="24"/>
        <end position="72"/>
    </location>
</feature>
<sequence>MPYFSILFAIVLQFMCIERGNMAETCRVHLLRWMFAFFIFSQRPNIPVIAGYAITLVDVFFPLLFWRPKGSM</sequence>
<keyword evidence="1" id="KW-1133">Transmembrane helix</keyword>
<evidence type="ECO:0000313" key="3">
    <source>
        <dbReference type="EMBL" id="KAJ5109563.1"/>
    </source>
</evidence>
<dbReference type="OrthoDB" id="409173at2759"/>
<dbReference type="Proteomes" id="UP001149074">
    <property type="component" value="Unassembled WGS sequence"/>
</dbReference>
<dbReference type="AlphaFoldDB" id="A0A9W9G072"/>
<evidence type="ECO:0000256" key="1">
    <source>
        <dbReference type="SAM" id="Phobius"/>
    </source>
</evidence>
<protein>
    <submittedName>
        <fullName evidence="3">Manganese transporter p.t1.c1</fullName>
    </submittedName>
</protein>
<reference evidence="3" key="2">
    <citation type="journal article" date="2023" name="IMA Fungus">
        <title>Comparative genomic study of the Penicillium genus elucidates a diverse pangenome and 15 lateral gene transfer events.</title>
        <authorList>
            <person name="Petersen C."/>
            <person name="Sorensen T."/>
            <person name="Nielsen M.R."/>
            <person name="Sondergaard T.E."/>
            <person name="Sorensen J.L."/>
            <person name="Fitzpatrick D.A."/>
            <person name="Frisvad J.C."/>
            <person name="Nielsen K.L."/>
        </authorList>
    </citation>
    <scope>NUCLEOTIDE SEQUENCE</scope>
    <source>
        <strain evidence="3">IBT 30761</strain>
    </source>
</reference>
<gene>
    <name evidence="3" type="ORF">N7532_002208</name>
</gene>
<feature type="signal peptide" evidence="2">
    <location>
        <begin position="1"/>
        <end position="23"/>
    </location>
</feature>
<reference evidence="3" key="1">
    <citation type="submission" date="2022-11" db="EMBL/GenBank/DDBJ databases">
        <authorList>
            <person name="Petersen C."/>
        </authorList>
    </citation>
    <scope>NUCLEOTIDE SEQUENCE</scope>
    <source>
        <strain evidence="3">IBT 30761</strain>
    </source>
</reference>
<organism evidence="3 4">
    <name type="scientific">Penicillium argentinense</name>
    <dbReference type="NCBI Taxonomy" id="1131581"/>
    <lineage>
        <taxon>Eukaryota</taxon>
        <taxon>Fungi</taxon>
        <taxon>Dikarya</taxon>
        <taxon>Ascomycota</taxon>
        <taxon>Pezizomycotina</taxon>
        <taxon>Eurotiomycetes</taxon>
        <taxon>Eurotiomycetidae</taxon>
        <taxon>Eurotiales</taxon>
        <taxon>Aspergillaceae</taxon>
        <taxon>Penicillium</taxon>
    </lineage>
</organism>
<dbReference type="EMBL" id="JAPQKI010000003">
    <property type="protein sequence ID" value="KAJ5109563.1"/>
    <property type="molecule type" value="Genomic_DNA"/>
</dbReference>
<dbReference type="RefSeq" id="XP_056477674.1">
    <property type="nucleotide sequence ID" value="XM_056614702.1"/>
</dbReference>
<name>A0A9W9G072_9EURO</name>
<keyword evidence="4" id="KW-1185">Reference proteome</keyword>
<keyword evidence="1" id="KW-0812">Transmembrane</keyword>
<comment type="caution">
    <text evidence="3">The sequence shown here is derived from an EMBL/GenBank/DDBJ whole genome shotgun (WGS) entry which is preliminary data.</text>
</comment>
<evidence type="ECO:0000313" key="4">
    <source>
        <dbReference type="Proteomes" id="UP001149074"/>
    </source>
</evidence>
<keyword evidence="2" id="KW-0732">Signal</keyword>
<accession>A0A9W9G072</accession>